<name>A0A2I0IRL5_PUNGR</name>
<evidence type="ECO:0000313" key="2">
    <source>
        <dbReference type="Proteomes" id="UP000233551"/>
    </source>
</evidence>
<organism evidence="1 2">
    <name type="scientific">Punica granatum</name>
    <name type="common">Pomegranate</name>
    <dbReference type="NCBI Taxonomy" id="22663"/>
    <lineage>
        <taxon>Eukaryota</taxon>
        <taxon>Viridiplantae</taxon>
        <taxon>Streptophyta</taxon>
        <taxon>Embryophyta</taxon>
        <taxon>Tracheophyta</taxon>
        <taxon>Spermatophyta</taxon>
        <taxon>Magnoliopsida</taxon>
        <taxon>eudicotyledons</taxon>
        <taxon>Gunneridae</taxon>
        <taxon>Pentapetalae</taxon>
        <taxon>rosids</taxon>
        <taxon>malvids</taxon>
        <taxon>Myrtales</taxon>
        <taxon>Lythraceae</taxon>
        <taxon>Punica</taxon>
    </lineage>
</organism>
<comment type="caution">
    <text evidence="1">The sequence shown here is derived from an EMBL/GenBank/DDBJ whole genome shotgun (WGS) entry which is preliminary data.</text>
</comment>
<dbReference type="AlphaFoldDB" id="A0A2I0IRL5"/>
<sequence>MTINNLPSIIKPRATKVRLASNWQTTPILYHCTTKVRFSPDHPYEGKSDLNGHISRHVTSLLGRTSNDRVKCLLFPRTLTRLAADWFYSLPAGRPTLNAIKVVALTFHLKLKFPTSNRVGEICED</sequence>
<keyword evidence="2" id="KW-1185">Reference proteome</keyword>
<dbReference type="Proteomes" id="UP000233551">
    <property type="component" value="Unassembled WGS sequence"/>
</dbReference>
<gene>
    <name evidence="1" type="ORF">CRG98_033296</name>
</gene>
<evidence type="ECO:0000313" key="1">
    <source>
        <dbReference type="EMBL" id="PKI46320.1"/>
    </source>
</evidence>
<proteinExistence type="predicted"/>
<protein>
    <recommendedName>
        <fullName evidence="3">Retrotransposon gag domain-containing protein</fullName>
    </recommendedName>
</protein>
<accession>A0A2I0IRL5</accession>
<dbReference type="EMBL" id="PGOL01002642">
    <property type="protein sequence ID" value="PKI46320.1"/>
    <property type="molecule type" value="Genomic_DNA"/>
</dbReference>
<evidence type="ECO:0008006" key="3">
    <source>
        <dbReference type="Google" id="ProtNLM"/>
    </source>
</evidence>
<reference evidence="1 2" key="1">
    <citation type="submission" date="2017-11" db="EMBL/GenBank/DDBJ databases">
        <title>De-novo sequencing of pomegranate (Punica granatum L.) genome.</title>
        <authorList>
            <person name="Akparov Z."/>
            <person name="Amiraslanov A."/>
            <person name="Hajiyeva S."/>
            <person name="Abbasov M."/>
            <person name="Kaur K."/>
            <person name="Hamwieh A."/>
            <person name="Solovyev V."/>
            <person name="Salamov A."/>
            <person name="Braich B."/>
            <person name="Kosarev P."/>
            <person name="Mahmoud A."/>
            <person name="Hajiyev E."/>
            <person name="Babayeva S."/>
            <person name="Izzatullayeva V."/>
            <person name="Mammadov A."/>
            <person name="Mammadov A."/>
            <person name="Sharifova S."/>
            <person name="Ojaghi J."/>
            <person name="Eynullazada K."/>
            <person name="Bayramov B."/>
            <person name="Abdulazimova A."/>
            <person name="Shahmuradov I."/>
        </authorList>
    </citation>
    <scope>NUCLEOTIDE SEQUENCE [LARGE SCALE GENOMIC DNA]</scope>
    <source>
        <strain evidence="2">cv. AG2017</strain>
        <tissue evidence="1">Leaf</tissue>
    </source>
</reference>